<dbReference type="AlphaFoldDB" id="C5DW10"/>
<dbReference type="FunCoup" id="C5DW10">
    <property type="interactions" value="30"/>
</dbReference>
<dbReference type="EMBL" id="CU928176">
    <property type="protein sequence ID" value="CAR27979.1"/>
    <property type="molecule type" value="Genomic_DNA"/>
</dbReference>
<proteinExistence type="predicted"/>
<sequence length="294" mass="33347">MRAPPPPRRSKSRYLTTCYLRIKQVFTGSKLKKRWHLHKLHKFRRKGQLAVSPISGIHVEDMVNLPTGLQNRSSKGKPLLIAAFSKGCTKSPQLRLLQRNKFYGLPMTKRKYKLKSFDTTVTEKKTATTITQRTHLCAPRVGSLKKATSKDADIKVIFHNNNVIKSINLEEESHTTSYSPQLLEFAPQQSIRIKDYPSLARRPLGLAEISENENVNDNNPNGYLRLRNEKSKSGPLAPAINPPAPSLSIDSGSTAVSADMRTNLFQWKTFIRITKYSNKHRLVSYSRLITSYTS</sequence>
<evidence type="ECO:0000313" key="3">
    <source>
        <dbReference type="Proteomes" id="UP000008536"/>
    </source>
</evidence>
<evidence type="ECO:0000256" key="1">
    <source>
        <dbReference type="SAM" id="MobiDB-lite"/>
    </source>
</evidence>
<reference evidence="2 3" key="1">
    <citation type="journal article" date="2009" name="Genome Res.">
        <title>Comparative genomics of protoploid Saccharomycetaceae.</title>
        <authorList>
            <consortium name="The Genolevures Consortium"/>
            <person name="Souciet J.-L."/>
            <person name="Dujon B."/>
            <person name="Gaillardin C."/>
            <person name="Johnston M."/>
            <person name="Baret P.V."/>
            <person name="Cliften P."/>
            <person name="Sherman D.J."/>
            <person name="Weissenbach J."/>
            <person name="Westhof E."/>
            <person name="Wincker P."/>
            <person name="Jubin C."/>
            <person name="Poulain J."/>
            <person name="Barbe V."/>
            <person name="Segurens B."/>
            <person name="Artiguenave F."/>
            <person name="Anthouard V."/>
            <person name="Vacherie B."/>
            <person name="Val M.-E."/>
            <person name="Fulton R.S."/>
            <person name="Minx P."/>
            <person name="Wilson R."/>
            <person name="Durrens P."/>
            <person name="Jean G."/>
            <person name="Marck C."/>
            <person name="Martin T."/>
            <person name="Nikolski M."/>
            <person name="Rolland T."/>
            <person name="Seret M.-L."/>
            <person name="Casaregola S."/>
            <person name="Despons L."/>
            <person name="Fairhead C."/>
            <person name="Fischer G."/>
            <person name="Lafontaine I."/>
            <person name="Leh V."/>
            <person name="Lemaire M."/>
            <person name="de Montigny J."/>
            <person name="Neuveglise C."/>
            <person name="Thierry A."/>
            <person name="Blanc-Lenfle I."/>
            <person name="Bleykasten C."/>
            <person name="Diffels J."/>
            <person name="Fritsch E."/>
            <person name="Frangeul L."/>
            <person name="Goeffon A."/>
            <person name="Jauniaux N."/>
            <person name="Kachouri-Lafond R."/>
            <person name="Payen C."/>
            <person name="Potier S."/>
            <person name="Pribylova L."/>
            <person name="Ozanne C."/>
            <person name="Richard G.-F."/>
            <person name="Sacerdot C."/>
            <person name="Straub M.-L."/>
            <person name="Talla E."/>
        </authorList>
    </citation>
    <scope>NUCLEOTIDE SEQUENCE [LARGE SCALE GENOMIC DNA]</scope>
    <source>
        <strain evidence="2 3">ATCC 2623 / CBS 732 / BCRC 21506 / NBRC 1130 / NCYC 568 / NRRL Y-229</strain>
    </source>
</reference>
<feature type="region of interest" description="Disordered" evidence="1">
    <location>
        <begin position="211"/>
        <end position="245"/>
    </location>
</feature>
<protein>
    <submittedName>
        <fullName evidence="2">ZYRO0D10978p</fullName>
    </submittedName>
</protein>
<evidence type="ECO:0000313" key="2">
    <source>
        <dbReference type="EMBL" id="CAR27979.1"/>
    </source>
</evidence>
<gene>
    <name evidence="2" type="ordered locus">ZYRO0D10978g</name>
</gene>
<accession>C5DW10</accession>
<name>C5DW10_ZYGRC</name>
<dbReference type="InParanoid" id="C5DW10"/>
<dbReference type="HOGENOM" id="CLU_069887_0_0_1"/>
<keyword evidence="3" id="KW-1185">Reference proteome</keyword>
<organism evidence="2 3">
    <name type="scientific">Zygosaccharomyces rouxii (strain ATCC 2623 / CBS 732 / NBRC 1130 / NCYC 568 / NRRL Y-229)</name>
    <dbReference type="NCBI Taxonomy" id="559307"/>
    <lineage>
        <taxon>Eukaryota</taxon>
        <taxon>Fungi</taxon>
        <taxon>Dikarya</taxon>
        <taxon>Ascomycota</taxon>
        <taxon>Saccharomycotina</taxon>
        <taxon>Saccharomycetes</taxon>
        <taxon>Saccharomycetales</taxon>
        <taxon>Saccharomycetaceae</taxon>
        <taxon>Zygosaccharomyces</taxon>
    </lineage>
</organism>
<dbReference type="KEGG" id="zro:ZYRO0D10978g"/>
<dbReference type="Proteomes" id="UP000008536">
    <property type="component" value="Chromosome D"/>
</dbReference>
<feature type="compositionally biased region" description="Low complexity" evidence="1">
    <location>
        <begin position="212"/>
        <end position="221"/>
    </location>
</feature>